<evidence type="ECO:0000313" key="1">
    <source>
        <dbReference type="EMBL" id="KEH27827.1"/>
    </source>
</evidence>
<keyword evidence="3" id="KW-1185">Reference proteome</keyword>
<dbReference type="HOGENOM" id="CLU_2743835_0_0_1"/>
<reference evidence="1 3" key="2">
    <citation type="journal article" date="2014" name="BMC Genomics">
        <title>An improved genome release (version Mt4.0) for the model legume Medicago truncatula.</title>
        <authorList>
            <person name="Tang H."/>
            <person name="Krishnakumar V."/>
            <person name="Bidwell S."/>
            <person name="Rosen B."/>
            <person name="Chan A."/>
            <person name="Zhou S."/>
            <person name="Gentzbittel L."/>
            <person name="Childs K.L."/>
            <person name="Yandell M."/>
            <person name="Gundlach H."/>
            <person name="Mayer K.F."/>
            <person name="Schwartz D.C."/>
            <person name="Town C.D."/>
        </authorList>
    </citation>
    <scope>GENOME REANNOTATION</scope>
    <source>
        <strain evidence="1">A17</strain>
        <strain evidence="2 3">cv. Jemalong A17</strain>
    </source>
</reference>
<organism evidence="1 3">
    <name type="scientific">Medicago truncatula</name>
    <name type="common">Barrel medic</name>
    <name type="synonym">Medicago tribuloides</name>
    <dbReference type="NCBI Taxonomy" id="3880"/>
    <lineage>
        <taxon>Eukaryota</taxon>
        <taxon>Viridiplantae</taxon>
        <taxon>Streptophyta</taxon>
        <taxon>Embryophyta</taxon>
        <taxon>Tracheophyta</taxon>
        <taxon>Spermatophyta</taxon>
        <taxon>Magnoliopsida</taxon>
        <taxon>eudicotyledons</taxon>
        <taxon>Gunneridae</taxon>
        <taxon>Pentapetalae</taxon>
        <taxon>rosids</taxon>
        <taxon>fabids</taxon>
        <taxon>Fabales</taxon>
        <taxon>Fabaceae</taxon>
        <taxon>Papilionoideae</taxon>
        <taxon>50 kb inversion clade</taxon>
        <taxon>NPAAA clade</taxon>
        <taxon>Hologalegina</taxon>
        <taxon>IRL clade</taxon>
        <taxon>Trifolieae</taxon>
        <taxon>Medicago</taxon>
    </lineage>
</organism>
<name>A0A072UDZ7_MEDTR</name>
<dbReference type="AlphaFoldDB" id="A0A072UDZ7"/>
<dbReference type="EMBL" id="CM001221">
    <property type="protein sequence ID" value="KEH27827.1"/>
    <property type="molecule type" value="Genomic_DNA"/>
</dbReference>
<evidence type="ECO:0000313" key="3">
    <source>
        <dbReference type="Proteomes" id="UP000002051"/>
    </source>
</evidence>
<gene>
    <name evidence="1" type="ordered locus">MTR_5g041585</name>
</gene>
<evidence type="ECO:0000313" key="2">
    <source>
        <dbReference type="EnsemblPlants" id="KEH27827"/>
    </source>
</evidence>
<reference evidence="1 3" key="1">
    <citation type="journal article" date="2011" name="Nature">
        <title>The Medicago genome provides insight into the evolution of rhizobial symbioses.</title>
        <authorList>
            <person name="Young N.D."/>
            <person name="Debelle F."/>
            <person name="Oldroyd G.E."/>
            <person name="Geurts R."/>
            <person name="Cannon S.B."/>
            <person name="Udvardi M.K."/>
            <person name="Benedito V.A."/>
            <person name="Mayer K.F."/>
            <person name="Gouzy J."/>
            <person name="Schoof H."/>
            <person name="Van de Peer Y."/>
            <person name="Proost S."/>
            <person name="Cook D.R."/>
            <person name="Meyers B.C."/>
            <person name="Spannagl M."/>
            <person name="Cheung F."/>
            <person name="De Mita S."/>
            <person name="Krishnakumar V."/>
            <person name="Gundlach H."/>
            <person name="Zhou S."/>
            <person name="Mudge J."/>
            <person name="Bharti A.K."/>
            <person name="Murray J.D."/>
            <person name="Naoumkina M.A."/>
            <person name="Rosen B."/>
            <person name="Silverstein K.A."/>
            <person name="Tang H."/>
            <person name="Rombauts S."/>
            <person name="Zhao P.X."/>
            <person name="Zhou P."/>
            <person name="Barbe V."/>
            <person name="Bardou P."/>
            <person name="Bechner M."/>
            <person name="Bellec A."/>
            <person name="Berger A."/>
            <person name="Berges H."/>
            <person name="Bidwell S."/>
            <person name="Bisseling T."/>
            <person name="Choisne N."/>
            <person name="Couloux A."/>
            <person name="Denny R."/>
            <person name="Deshpande S."/>
            <person name="Dai X."/>
            <person name="Doyle J.J."/>
            <person name="Dudez A.M."/>
            <person name="Farmer A.D."/>
            <person name="Fouteau S."/>
            <person name="Franken C."/>
            <person name="Gibelin C."/>
            <person name="Gish J."/>
            <person name="Goldstein S."/>
            <person name="Gonzalez A.J."/>
            <person name="Green P.J."/>
            <person name="Hallab A."/>
            <person name="Hartog M."/>
            <person name="Hua A."/>
            <person name="Humphray S.J."/>
            <person name="Jeong D.H."/>
            <person name="Jing Y."/>
            <person name="Jocker A."/>
            <person name="Kenton S.M."/>
            <person name="Kim D.J."/>
            <person name="Klee K."/>
            <person name="Lai H."/>
            <person name="Lang C."/>
            <person name="Lin S."/>
            <person name="Macmil S.L."/>
            <person name="Magdelenat G."/>
            <person name="Matthews L."/>
            <person name="McCorrison J."/>
            <person name="Monaghan E.L."/>
            <person name="Mun J.H."/>
            <person name="Najar F.Z."/>
            <person name="Nicholson C."/>
            <person name="Noirot C."/>
            <person name="O'Bleness M."/>
            <person name="Paule C.R."/>
            <person name="Poulain J."/>
            <person name="Prion F."/>
            <person name="Qin B."/>
            <person name="Qu C."/>
            <person name="Retzel E.F."/>
            <person name="Riddle C."/>
            <person name="Sallet E."/>
            <person name="Samain S."/>
            <person name="Samson N."/>
            <person name="Sanders I."/>
            <person name="Saurat O."/>
            <person name="Scarpelli C."/>
            <person name="Schiex T."/>
            <person name="Segurens B."/>
            <person name="Severin A.J."/>
            <person name="Sherrier D.J."/>
            <person name="Shi R."/>
            <person name="Sims S."/>
            <person name="Singer S.R."/>
            <person name="Sinharoy S."/>
            <person name="Sterck L."/>
            <person name="Viollet A."/>
            <person name="Wang B.B."/>
            <person name="Wang K."/>
            <person name="Wang M."/>
            <person name="Wang X."/>
            <person name="Warfsmann J."/>
            <person name="Weissenbach J."/>
            <person name="White D.D."/>
            <person name="White J.D."/>
            <person name="Wiley G.B."/>
            <person name="Wincker P."/>
            <person name="Xing Y."/>
            <person name="Yang L."/>
            <person name="Yao Z."/>
            <person name="Ying F."/>
            <person name="Zhai J."/>
            <person name="Zhou L."/>
            <person name="Zuber A."/>
            <person name="Denarie J."/>
            <person name="Dixon R.A."/>
            <person name="May G.D."/>
            <person name="Schwartz D.C."/>
            <person name="Rogers J."/>
            <person name="Quetier F."/>
            <person name="Town C.D."/>
            <person name="Roe B.A."/>
        </authorList>
    </citation>
    <scope>NUCLEOTIDE SEQUENCE [LARGE SCALE GENOMIC DNA]</scope>
    <source>
        <strain evidence="1">A17</strain>
        <strain evidence="2 3">cv. Jemalong A17</strain>
    </source>
</reference>
<dbReference type="EnsemblPlants" id="KEH27827">
    <property type="protein sequence ID" value="KEH27827"/>
    <property type="gene ID" value="MTR_5g041585"/>
</dbReference>
<accession>A0A072UDZ7</accession>
<protein>
    <submittedName>
        <fullName evidence="1 2">Uncharacterized protein</fullName>
    </submittedName>
</protein>
<reference evidence="2" key="3">
    <citation type="submission" date="2015-04" db="UniProtKB">
        <authorList>
            <consortium name="EnsemblPlants"/>
        </authorList>
    </citation>
    <scope>IDENTIFICATION</scope>
    <source>
        <strain evidence="2">cv. Jemalong A17</strain>
    </source>
</reference>
<proteinExistence type="predicted"/>
<dbReference type="Proteomes" id="UP000002051">
    <property type="component" value="Chromosome 5"/>
</dbReference>
<sequence length="71" mass="8298">MAIFKIFIVYFMRKCRHRSPCSLLITRVGSENDGEALQKEPIKFLTNATQVTKENRKRICLLIMLPHEDTC</sequence>